<proteinExistence type="predicted"/>
<gene>
    <name evidence="2" type="ORF">HK414_03815</name>
</gene>
<name>A0ABX6P0J6_9BURK</name>
<dbReference type="Proteomes" id="UP000500826">
    <property type="component" value="Chromosome"/>
</dbReference>
<evidence type="ECO:0000313" key="3">
    <source>
        <dbReference type="Proteomes" id="UP000500826"/>
    </source>
</evidence>
<reference evidence="2 3" key="1">
    <citation type="submission" date="2020-05" db="EMBL/GenBank/DDBJ databases">
        <title>Ramlibacter rhizophilus sp. nov., isolated from rhizosphere soil of national flower Mugunghwa from South Korea.</title>
        <authorList>
            <person name="Zheng-Fei Y."/>
            <person name="Huan T."/>
        </authorList>
    </citation>
    <scope>NUCLEOTIDE SEQUENCE [LARGE SCALE GENOMIC DNA]</scope>
    <source>
        <strain evidence="2 3">H242</strain>
    </source>
</reference>
<evidence type="ECO:0000313" key="2">
    <source>
        <dbReference type="EMBL" id="QJW83568.1"/>
    </source>
</evidence>
<protein>
    <recommendedName>
        <fullName evidence="4">HPt domain-containing protein</fullName>
    </recommendedName>
</protein>
<evidence type="ECO:0008006" key="4">
    <source>
        <dbReference type="Google" id="ProtNLM"/>
    </source>
</evidence>
<keyword evidence="3" id="KW-1185">Reference proteome</keyword>
<evidence type="ECO:0000256" key="1">
    <source>
        <dbReference type="SAM" id="MobiDB-lite"/>
    </source>
</evidence>
<accession>A0ABX6P0J6</accession>
<dbReference type="EMBL" id="CP053418">
    <property type="protein sequence ID" value="QJW83568.1"/>
    <property type="molecule type" value="Genomic_DNA"/>
</dbReference>
<sequence length="115" mass="12874">MAWVLDELRKSLESASSALRRFVRDAQMARGEDMASVDAGQLRIARQHMHQAVGALEMVGWRPPPTCCAAWKARSRNSSSVPSCAPRPPRPRSNAPASRWPNTSKHCWPARPCRR</sequence>
<feature type="region of interest" description="Disordered" evidence="1">
    <location>
        <begin position="73"/>
        <end position="115"/>
    </location>
</feature>
<organism evidence="2 3">
    <name type="scientific">Ramlibacter terrae</name>
    <dbReference type="NCBI Taxonomy" id="2732511"/>
    <lineage>
        <taxon>Bacteria</taxon>
        <taxon>Pseudomonadati</taxon>
        <taxon>Pseudomonadota</taxon>
        <taxon>Betaproteobacteria</taxon>
        <taxon>Burkholderiales</taxon>
        <taxon>Comamonadaceae</taxon>
        <taxon>Ramlibacter</taxon>
    </lineage>
</organism>